<dbReference type="Pfam" id="PF00908">
    <property type="entry name" value="dTDP_sugar_isom"/>
    <property type="match status" value="1"/>
</dbReference>
<dbReference type="EMBL" id="CP061169">
    <property type="protein sequence ID" value="QPZ39405.1"/>
    <property type="molecule type" value="Genomic_DNA"/>
</dbReference>
<dbReference type="Gene3D" id="2.60.120.10">
    <property type="entry name" value="Jelly Rolls"/>
    <property type="match status" value="1"/>
</dbReference>
<dbReference type="Proteomes" id="UP000662814">
    <property type="component" value="Chromosome"/>
</dbReference>
<dbReference type="PANTHER" id="PTHR21047">
    <property type="entry name" value="DTDP-6-DEOXY-D-GLUCOSE-3,5 EPIMERASE"/>
    <property type="match status" value="1"/>
</dbReference>
<evidence type="ECO:0000313" key="3">
    <source>
        <dbReference type="Proteomes" id="UP000662814"/>
    </source>
</evidence>
<dbReference type="InterPro" id="IPR011051">
    <property type="entry name" value="RmlC_Cupin_sf"/>
</dbReference>
<dbReference type="InterPro" id="IPR014710">
    <property type="entry name" value="RmlC-like_jellyroll"/>
</dbReference>
<protein>
    <submittedName>
        <fullName evidence="2">dTDP-4-dehydrorhamnose 3,5-epimerase family protein</fullName>
    </submittedName>
</protein>
<keyword evidence="3" id="KW-1185">Reference proteome</keyword>
<sequence length="110" mass="12339">MDIREMAISVCCEITPQQYGDNRGVFFETYRFDRLEEISGRRIDLRQVNTSVSKRGTGRGAHFADIFQGQAKYVFANHGAIVDNAIDIRVGSPSYGNWDSSVLDDVDGDE</sequence>
<accession>A0ABX6YM63</accession>
<evidence type="ECO:0000313" key="2">
    <source>
        <dbReference type="EMBL" id="QPZ39405.1"/>
    </source>
</evidence>
<reference evidence="2 3" key="1">
    <citation type="submission" date="2020-12" db="EMBL/GenBank/DDBJ databases">
        <title>Microbacterium sp. HY060.</title>
        <authorList>
            <person name="Zhou J."/>
        </authorList>
    </citation>
    <scope>NUCLEOTIDE SEQUENCE [LARGE SCALE GENOMIC DNA]</scope>
    <source>
        <strain evidence="2 3">HY60</strain>
    </source>
</reference>
<gene>
    <name evidence="2" type="ORF">HCR76_04910</name>
</gene>
<evidence type="ECO:0000256" key="1">
    <source>
        <dbReference type="ARBA" id="ARBA00010154"/>
    </source>
</evidence>
<dbReference type="PANTHER" id="PTHR21047:SF2">
    <property type="entry name" value="THYMIDINE DIPHOSPHO-4-KETO-RHAMNOSE 3,5-EPIMERASE"/>
    <property type="match status" value="1"/>
</dbReference>
<dbReference type="SUPFAM" id="SSF51182">
    <property type="entry name" value="RmlC-like cupins"/>
    <property type="match status" value="1"/>
</dbReference>
<dbReference type="RefSeq" id="WP_166988768.1">
    <property type="nucleotide sequence ID" value="NZ_CP061169.1"/>
</dbReference>
<proteinExistence type="inferred from homology"/>
<dbReference type="InterPro" id="IPR000888">
    <property type="entry name" value="RmlC-like"/>
</dbReference>
<name>A0ABX6YM63_9MICO</name>
<organism evidence="2 3">
    <name type="scientific">Paramicrobacterium chengjingii</name>
    <dbReference type="NCBI Taxonomy" id="2769067"/>
    <lineage>
        <taxon>Bacteria</taxon>
        <taxon>Bacillati</taxon>
        <taxon>Actinomycetota</taxon>
        <taxon>Actinomycetes</taxon>
        <taxon>Micrococcales</taxon>
        <taxon>Microbacteriaceae</taxon>
        <taxon>Paramicrobacterium</taxon>
    </lineage>
</organism>
<comment type="similarity">
    <text evidence="1">Belongs to the dTDP-4-dehydrorhamnose 3,5-epimerase family.</text>
</comment>